<dbReference type="SUPFAM" id="SSF53756">
    <property type="entry name" value="UDP-Glycosyltransferase/glycogen phosphorylase"/>
    <property type="match status" value="1"/>
</dbReference>
<keyword evidence="4" id="KW-1185">Reference proteome</keyword>
<name>A0ABT3RIB9_9BACT</name>
<dbReference type="EC" id="2.4.-.-" evidence="3"/>
<evidence type="ECO:0000256" key="1">
    <source>
        <dbReference type="ARBA" id="ARBA00022679"/>
    </source>
</evidence>
<evidence type="ECO:0000313" key="3">
    <source>
        <dbReference type="EMBL" id="MCX2740980.1"/>
    </source>
</evidence>
<feature type="domain" description="Glycosyl transferase family 1" evidence="2">
    <location>
        <begin position="207"/>
        <end position="361"/>
    </location>
</feature>
<dbReference type="Proteomes" id="UP001207228">
    <property type="component" value="Unassembled WGS sequence"/>
</dbReference>
<organism evidence="3 4">
    <name type="scientific">Pontibacter anaerobius</name>
    <dbReference type="NCBI Taxonomy" id="2993940"/>
    <lineage>
        <taxon>Bacteria</taxon>
        <taxon>Pseudomonadati</taxon>
        <taxon>Bacteroidota</taxon>
        <taxon>Cytophagia</taxon>
        <taxon>Cytophagales</taxon>
        <taxon>Hymenobacteraceae</taxon>
        <taxon>Pontibacter</taxon>
    </lineage>
</organism>
<dbReference type="GO" id="GO:0016757">
    <property type="term" value="F:glycosyltransferase activity"/>
    <property type="evidence" value="ECO:0007669"/>
    <property type="project" value="UniProtKB-KW"/>
</dbReference>
<evidence type="ECO:0000313" key="4">
    <source>
        <dbReference type="Proteomes" id="UP001207228"/>
    </source>
</evidence>
<dbReference type="PANTHER" id="PTHR46401">
    <property type="entry name" value="GLYCOSYLTRANSFERASE WBBK-RELATED"/>
    <property type="match status" value="1"/>
</dbReference>
<dbReference type="Gene3D" id="3.40.50.2000">
    <property type="entry name" value="Glycogen Phosphorylase B"/>
    <property type="match status" value="2"/>
</dbReference>
<gene>
    <name evidence="3" type="ORF">OO017_13565</name>
</gene>
<keyword evidence="1 3" id="KW-0808">Transferase</keyword>
<dbReference type="EMBL" id="JAPFQO010000008">
    <property type="protein sequence ID" value="MCX2740980.1"/>
    <property type="molecule type" value="Genomic_DNA"/>
</dbReference>
<sequence>MVVLYYTSTHFIDSVLETIKCIKDTIELHVIIEIAPESKTSTIIKVNDLSSYSILEDCEVILGEHQWLLIKKYFHGVASVKFIVHKDKRSLSISSLRVASVLGKYIKNIKAEVIHFDTVSVRSIGLYPYIFDLKVFITVHDPIPHSGEASWKNKLPKFVYYHLASGYFFYSSFAQKQFQKRFKAIGAPKVSLKLQPYTYVSQFITEEEYKNTTVLFYGRISLYKGIDILIEAIPTILKWNPNVNFVIAGKISAGYSLDNTAIKQFDKNVELMTQYLSTEDLVKIIRKANIVVCPYRDATQSGVLMTTMAVGKPVIATNVGAFPEYISDNINGFLAEPTPEAIAAKVIEALTNQRYKNIERNICSSYSEEIGSINRDNILRCYL</sequence>
<reference evidence="3 4" key="1">
    <citation type="submission" date="2022-11" db="EMBL/GenBank/DDBJ databases">
        <title>The characterization of three novel Bacteroidetes species and genomic analysis of their roles in tidal elemental geochemical cycles.</title>
        <authorList>
            <person name="Ma K.-J."/>
        </authorList>
    </citation>
    <scope>NUCLEOTIDE SEQUENCE [LARGE SCALE GENOMIC DNA]</scope>
    <source>
        <strain evidence="3 4">M82</strain>
    </source>
</reference>
<dbReference type="InterPro" id="IPR001296">
    <property type="entry name" value="Glyco_trans_1"/>
</dbReference>
<proteinExistence type="predicted"/>
<dbReference type="PANTHER" id="PTHR46401:SF2">
    <property type="entry name" value="GLYCOSYLTRANSFERASE WBBK-RELATED"/>
    <property type="match status" value="1"/>
</dbReference>
<dbReference type="RefSeq" id="WP_266053052.1">
    <property type="nucleotide sequence ID" value="NZ_JAPFQO010000008.1"/>
</dbReference>
<protein>
    <submittedName>
        <fullName evidence="3">Glycosyltransferase</fullName>
        <ecNumber evidence="3">2.4.-.-</ecNumber>
    </submittedName>
</protein>
<dbReference type="CDD" id="cd03801">
    <property type="entry name" value="GT4_PimA-like"/>
    <property type="match status" value="1"/>
</dbReference>
<dbReference type="Pfam" id="PF00534">
    <property type="entry name" value="Glycos_transf_1"/>
    <property type="match status" value="1"/>
</dbReference>
<comment type="caution">
    <text evidence="3">The sequence shown here is derived from an EMBL/GenBank/DDBJ whole genome shotgun (WGS) entry which is preliminary data.</text>
</comment>
<evidence type="ECO:0000259" key="2">
    <source>
        <dbReference type="Pfam" id="PF00534"/>
    </source>
</evidence>
<keyword evidence="3" id="KW-0328">Glycosyltransferase</keyword>
<accession>A0ABT3RIB9</accession>